<keyword evidence="8" id="KW-0226">DNA condensation</keyword>
<evidence type="ECO:0000256" key="1">
    <source>
        <dbReference type="ARBA" id="ARBA00004123"/>
    </source>
</evidence>
<dbReference type="FunFam" id="3.40.50.300:FF:000585">
    <property type="entry name" value="Structural maintenance of chromosomes 4"/>
    <property type="match status" value="1"/>
</dbReference>
<accession>A0AAE0G3G0</accession>
<dbReference type="Proteomes" id="UP001190700">
    <property type="component" value="Unassembled WGS sequence"/>
</dbReference>
<reference evidence="14 15" key="1">
    <citation type="journal article" date="2015" name="Genome Biol. Evol.">
        <title>Comparative Genomics of a Bacterivorous Green Alga Reveals Evolutionary Causalities and Consequences of Phago-Mixotrophic Mode of Nutrition.</title>
        <authorList>
            <person name="Burns J.A."/>
            <person name="Paasch A."/>
            <person name="Narechania A."/>
            <person name="Kim E."/>
        </authorList>
    </citation>
    <scope>NUCLEOTIDE SEQUENCE [LARGE SCALE GENOMIC DNA]</scope>
    <source>
        <strain evidence="14 15">PLY_AMNH</strain>
    </source>
</reference>
<dbReference type="PANTHER" id="PTHR18937:SF172">
    <property type="entry name" value="STRUCTURAL MAINTENANCE OF CHROMOSOMES PROTEIN"/>
    <property type="match status" value="1"/>
</dbReference>
<dbReference type="FunFam" id="3.40.50.300:FF:000481">
    <property type="entry name" value="Structural maintenance of chromosomes 4"/>
    <property type="match status" value="1"/>
</dbReference>
<dbReference type="PANTHER" id="PTHR18937">
    <property type="entry name" value="STRUCTURAL MAINTENANCE OF CHROMOSOMES SMC FAMILY MEMBER"/>
    <property type="match status" value="1"/>
</dbReference>
<dbReference type="GO" id="GO:0016887">
    <property type="term" value="F:ATP hydrolysis activity"/>
    <property type="evidence" value="ECO:0007669"/>
    <property type="project" value="InterPro"/>
</dbReference>
<dbReference type="Gene3D" id="3.40.50.300">
    <property type="entry name" value="P-loop containing nucleotide triphosphate hydrolases"/>
    <property type="match status" value="2"/>
</dbReference>
<evidence type="ECO:0000256" key="4">
    <source>
        <dbReference type="ARBA" id="ARBA00022741"/>
    </source>
</evidence>
<protein>
    <recommendedName>
        <fullName evidence="11">Structural maintenance of chromosomes protein</fullName>
    </recommendedName>
</protein>
<dbReference type="EMBL" id="LGRX02010158">
    <property type="protein sequence ID" value="KAK3270880.1"/>
    <property type="molecule type" value="Genomic_DNA"/>
</dbReference>
<dbReference type="SMART" id="SM00968">
    <property type="entry name" value="SMC_hinge"/>
    <property type="match status" value="1"/>
</dbReference>
<comment type="subcellular location">
    <subcellularLocation>
        <location evidence="1 11">Nucleus</location>
    </subcellularLocation>
</comment>
<feature type="coiled-coil region" evidence="12">
    <location>
        <begin position="187"/>
        <end position="221"/>
    </location>
</feature>
<evidence type="ECO:0000259" key="13">
    <source>
        <dbReference type="SMART" id="SM00968"/>
    </source>
</evidence>
<dbReference type="SUPFAM" id="SSF52540">
    <property type="entry name" value="P-loop containing nucleoside triphosphate hydrolases"/>
    <property type="match status" value="1"/>
</dbReference>
<feature type="coiled-coil region" evidence="12">
    <location>
        <begin position="352"/>
        <end position="393"/>
    </location>
</feature>
<dbReference type="SUPFAM" id="SSF75553">
    <property type="entry name" value="Smc hinge domain"/>
    <property type="match status" value="1"/>
</dbReference>
<dbReference type="GO" id="GO:0000796">
    <property type="term" value="C:condensin complex"/>
    <property type="evidence" value="ECO:0007669"/>
    <property type="project" value="TreeGrafter"/>
</dbReference>
<dbReference type="InterPro" id="IPR036277">
    <property type="entry name" value="SMC_hinge_sf"/>
</dbReference>
<evidence type="ECO:0000256" key="3">
    <source>
        <dbReference type="ARBA" id="ARBA00022618"/>
    </source>
</evidence>
<dbReference type="Pfam" id="PF02463">
    <property type="entry name" value="SMC_N"/>
    <property type="match status" value="1"/>
</dbReference>
<dbReference type="GO" id="GO:0007076">
    <property type="term" value="P:mitotic chromosome condensation"/>
    <property type="evidence" value="ECO:0007669"/>
    <property type="project" value="TreeGrafter"/>
</dbReference>
<dbReference type="InterPro" id="IPR003395">
    <property type="entry name" value="RecF/RecN/SMC_N"/>
</dbReference>
<dbReference type="Pfam" id="PF06470">
    <property type="entry name" value="SMC_hinge"/>
    <property type="match status" value="1"/>
</dbReference>
<evidence type="ECO:0000256" key="12">
    <source>
        <dbReference type="SAM" id="Coils"/>
    </source>
</evidence>
<name>A0AAE0G3G0_9CHLO</name>
<proteinExistence type="inferred from homology"/>
<dbReference type="GO" id="GO:0005524">
    <property type="term" value="F:ATP binding"/>
    <property type="evidence" value="ECO:0007669"/>
    <property type="project" value="UniProtKB-KW"/>
</dbReference>
<dbReference type="InterPro" id="IPR024704">
    <property type="entry name" value="SMC"/>
</dbReference>
<evidence type="ECO:0000256" key="6">
    <source>
        <dbReference type="ARBA" id="ARBA00022840"/>
    </source>
</evidence>
<dbReference type="InterPro" id="IPR027417">
    <property type="entry name" value="P-loop_NTPase"/>
</dbReference>
<feature type="domain" description="SMC hinge" evidence="13">
    <location>
        <begin position="540"/>
        <end position="656"/>
    </location>
</feature>
<dbReference type="AlphaFoldDB" id="A0AAE0G3G0"/>
<keyword evidence="5" id="KW-0498">Mitosis</keyword>
<evidence type="ECO:0000256" key="8">
    <source>
        <dbReference type="ARBA" id="ARBA00023067"/>
    </source>
</evidence>
<comment type="caution">
    <text evidence="14">The sequence shown here is derived from an EMBL/GenBank/DDBJ whole genome shotgun (WGS) entry which is preliminary data.</text>
</comment>
<evidence type="ECO:0000256" key="11">
    <source>
        <dbReference type="PIRNR" id="PIRNR005719"/>
    </source>
</evidence>
<evidence type="ECO:0000256" key="2">
    <source>
        <dbReference type="ARBA" id="ARBA00006005"/>
    </source>
</evidence>
<feature type="coiled-coil region" evidence="12">
    <location>
        <begin position="496"/>
        <end position="523"/>
    </location>
</feature>
<gene>
    <name evidence="14" type="ORF">CYMTET_20742</name>
</gene>
<organism evidence="14 15">
    <name type="scientific">Cymbomonas tetramitiformis</name>
    <dbReference type="NCBI Taxonomy" id="36881"/>
    <lineage>
        <taxon>Eukaryota</taxon>
        <taxon>Viridiplantae</taxon>
        <taxon>Chlorophyta</taxon>
        <taxon>Pyramimonadophyceae</taxon>
        <taxon>Pyramimonadales</taxon>
        <taxon>Pyramimonadaceae</taxon>
        <taxon>Cymbomonas</taxon>
    </lineage>
</organism>
<sequence>MTELGRRLVITHLELENFKSYAGVQRIGPFHKSFSSVVGPNGSGKSNVIDSMLFVFGKRAKQLRLNKVSELIHNSTDFQNLDFARVSVFFQEIIDKEGDNDFDPVPNSSLCVTRVAYRNNSSKYFLDDKTSNFTEVTQLLKGKGIDLDNNRFLILQGEVEQISMMKPKGQGPNDEGLLEYLEDIVGSDCYVERIDASAKQLEELNEKRGGLINRLKITEKEKDGLEGAKLEAEAYIQAEQDMFRWQGTLFQLFLGETSANIAKIEGQKDEMRSKLEHERAKLEERNVGLAEVEKAYKVCSKEHEGIQKELEQTTKEFKEFERKDIKSREDLKHLKEKQKKNEQALKKGVAKRESFVKQQEDLTREIPELETQKEELAGRLEVADKDLEQLQLGLAGEAEQLRVELDTAHATLSPLQANVQDAQSRLEVVTAENQLLKGKQESAKQKLQEAHDSHAATEAEIVEMEGRIGRMDAALEENRSTAVQQREQGTALGQEQEALQQEVRQARAKVEEKRAQLQNEKSKGQLMKALLEAKASGKIPGIHGRLGDLGAVDKKYDVAISTACGPLDFIVVDDTATAQKCLQLLREQKLGVATFLMLDKQQKFLAASQEEVTTPDGVPRLYDLVKVNDERLRVAFFYALQNTLVAKDTKQASHIAYGDSRWARVVSLTGTLIEQSGTLSGGGRPQQGRMCLGDAAPMTGVASMESVTEAEQELQRCSARLEEKRDMAAKAAKAAAAAEKTVRQLEVELPKAQLGMQSGHDRLAEIQRQLSSLEAATSTSKEDEAKMQELEKAIGAETKALTKAQKKAEGPAAKVAEIQERMDNLGGEKLRVAKGLVTQLQEGIEKCAQSAAKKKAQVKTNDKAAERLEKELVDGEKEKEKLKEKIAAMQQEFEAMDAQALVVQETFTKTQELLKEKAGELSALKKEYDAHEEQVQTIRTVEVEITNKLEDLDRDVQDNRDKAKHWDKELADVRSKLQESLQAGELPALLSEEELATVNQEDAHIKVSVLEQQLKDMNPDHGAIAEYKKKEAEYQQRHGEVDGITQERDEVRRTHEELRKKRLDEFMAGFNTISMKLKEMYQMITLGGDAELELVDSLDPFTEGIVFSVRPPKKSWKNISNLSGGEKTLSSLALVFALHHYKPTPLYVMDEIDAALDFKNVSIVAHYIKERTKNAQFVIISLRNNMFELADRLVGIYKTDNTTKSVAINPGSFSVGQTQQAVAA</sequence>
<dbReference type="InterPro" id="IPR010935">
    <property type="entry name" value="SMC_hinge"/>
</dbReference>
<dbReference type="Gene3D" id="3.30.70.1620">
    <property type="match status" value="1"/>
</dbReference>
<evidence type="ECO:0000256" key="5">
    <source>
        <dbReference type="ARBA" id="ARBA00022776"/>
    </source>
</evidence>
<comment type="similarity">
    <text evidence="2">Belongs to the SMC family. SMC4 subfamily.</text>
</comment>
<evidence type="ECO:0000256" key="7">
    <source>
        <dbReference type="ARBA" id="ARBA00023054"/>
    </source>
</evidence>
<keyword evidence="7 12" id="KW-0175">Coiled coil</keyword>
<keyword evidence="15" id="KW-1185">Reference proteome</keyword>
<keyword evidence="3" id="KW-0132">Cell division</keyword>
<evidence type="ECO:0000256" key="9">
    <source>
        <dbReference type="ARBA" id="ARBA00023242"/>
    </source>
</evidence>
<dbReference type="GO" id="GO:0005634">
    <property type="term" value="C:nucleus"/>
    <property type="evidence" value="ECO:0007669"/>
    <property type="project" value="UniProtKB-SubCell"/>
</dbReference>
<feature type="coiled-coil region" evidence="12">
    <location>
        <begin position="704"/>
        <end position="807"/>
    </location>
</feature>
<keyword evidence="4" id="KW-0547">Nucleotide-binding</keyword>
<evidence type="ECO:0000313" key="15">
    <source>
        <dbReference type="Proteomes" id="UP001190700"/>
    </source>
</evidence>
<dbReference type="Gene3D" id="1.20.1060.20">
    <property type="match status" value="1"/>
</dbReference>
<keyword evidence="9 11" id="KW-0539">Nucleus</keyword>
<dbReference type="PIRSF" id="PIRSF005719">
    <property type="entry name" value="SMC"/>
    <property type="match status" value="1"/>
</dbReference>
<evidence type="ECO:0000313" key="14">
    <source>
        <dbReference type="EMBL" id="KAK3270880.1"/>
    </source>
</evidence>
<dbReference type="GO" id="GO:0051301">
    <property type="term" value="P:cell division"/>
    <property type="evidence" value="ECO:0007669"/>
    <property type="project" value="UniProtKB-KW"/>
</dbReference>
<keyword evidence="6" id="KW-0067">ATP-binding</keyword>
<feature type="coiled-coil region" evidence="12">
    <location>
        <begin position="851"/>
        <end position="969"/>
    </location>
</feature>
<feature type="coiled-coil region" evidence="12">
    <location>
        <begin position="419"/>
        <end position="460"/>
    </location>
</feature>
<keyword evidence="10" id="KW-0131">Cell cycle</keyword>
<feature type="coiled-coil region" evidence="12">
    <location>
        <begin position="261"/>
        <end position="323"/>
    </location>
</feature>
<evidence type="ECO:0000256" key="10">
    <source>
        <dbReference type="ARBA" id="ARBA00023306"/>
    </source>
</evidence>